<gene>
    <name evidence="1" type="ORF">GCM10022407_15950</name>
</gene>
<comment type="caution">
    <text evidence="1">The sequence shown here is derived from an EMBL/GenBank/DDBJ whole genome shotgun (WGS) entry which is preliminary data.</text>
</comment>
<dbReference type="Proteomes" id="UP001501556">
    <property type="component" value="Unassembled WGS sequence"/>
</dbReference>
<dbReference type="EMBL" id="BAABDI010000008">
    <property type="protein sequence ID" value="GAA3970900.1"/>
    <property type="molecule type" value="Genomic_DNA"/>
</dbReference>
<accession>A0ABP7PT70</accession>
<evidence type="ECO:0000313" key="1">
    <source>
        <dbReference type="EMBL" id="GAA3970900.1"/>
    </source>
</evidence>
<sequence length="205" mass="23478">MTEIKRYEVLNSLPTYGPIYIPVSENDEPFYSEGFPVRFYKPDGTDWVANFRLGWTGLNKVFEFNGHDKIIVVAGGLGYIMTPEKEKPLSTFGLTINEIFQTDNGSLVCADGISILILDNLTGELWSSERISWDGFQNLELNDNIISGQAFDPTNSINEWSAFFLNIKTKELIGGSYREFTKFNPEIPKVILEDENKIRPWWKIF</sequence>
<reference evidence="2" key="1">
    <citation type="journal article" date="2019" name="Int. J. Syst. Evol. Microbiol.">
        <title>The Global Catalogue of Microorganisms (GCM) 10K type strain sequencing project: providing services to taxonomists for standard genome sequencing and annotation.</title>
        <authorList>
            <consortium name="The Broad Institute Genomics Platform"/>
            <consortium name="The Broad Institute Genome Sequencing Center for Infectious Disease"/>
            <person name="Wu L."/>
            <person name="Ma J."/>
        </authorList>
    </citation>
    <scope>NUCLEOTIDE SEQUENCE [LARGE SCALE GENOMIC DNA]</scope>
    <source>
        <strain evidence="2">JCM 17217</strain>
    </source>
</reference>
<keyword evidence="2" id="KW-1185">Reference proteome</keyword>
<name>A0ABP7PT70_9BACT</name>
<organism evidence="1 2">
    <name type="scientific">Hymenobacter antarcticus</name>
    <dbReference type="NCBI Taxonomy" id="486270"/>
    <lineage>
        <taxon>Bacteria</taxon>
        <taxon>Pseudomonadati</taxon>
        <taxon>Bacteroidota</taxon>
        <taxon>Cytophagia</taxon>
        <taxon>Cytophagales</taxon>
        <taxon>Hymenobacteraceae</taxon>
        <taxon>Hymenobacter</taxon>
    </lineage>
</organism>
<protein>
    <submittedName>
        <fullName evidence="1">Uncharacterized protein</fullName>
    </submittedName>
</protein>
<proteinExistence type="predicted"/>
<evidence type="ECO:0000313" key="2">
    <source>
        <dbReference type="Proteomes" id="UP001501556"/>
    </source>
</evidence>